<dbReference type="Gene3D" id="3.30.70.270">
    <property type="match status" value="1"/>
</dbReference>
<dbReference type="InterPro" id="IPR043128">
    <property type="entry name" value="Rev_trsase/Diguanyl_cyclase"/>
</dbReference>
<dbReference type="PANTHER" id="PTHR43642:SF1">
    <property type="entry name" value="HYBRID SIGNAL TRANSDUCTION HISTIDINE KINASE G"/>
    <property type="match status" value="1"/>
</dbReference>
<reference evidence="5 6" key="1">
    <citation type="submission" date="2019-09" db="EMBL/GenBank/DDBJ databases">
        <title>Genome sequence of Roseospira marina, one of the more divergent members of the non-sulfur purple photosynthetic bacterial family, the Rhodospirillaceae.</title>
        <authorList>
            <person name="Meyer T."/>
            <person name="Kyndt J."/>
        </authorList>
    </citation>
    <scope>NUCLEOTIDE SEQUENCE [LARGE SCALE GENOMIC DNA]</scope>
    <source>
        <strain evidence="5 6">DSM 15113</strain>
    </source>
</reference>
<feature type="domain" description="GGDEF" evidence="4">
    <location>
        <begin position="1610"/>
        <end position="1740"/>
    </location>
</feature>
<comment type="subcellular location">
    <subcellularLocation>
        <location evidence="1">Membrane</location>
        <topology evidence="1">Single-pass membrane protein</topology>
    </subcellularLocation>
</comment>
<dbReference type="InterPro" id="IPR041664">
    <property type="entry name" value="AAA_16"/>
</dbReference>
<dbReference type="PROSITE" id="PS50887">
    <property type="entry name" value="GGDEF"/>
    <property type="match status" value="1"/>
</dbReference>
<dbReference type="Proteomes" id="UP000324065">
    <property type="component" value="Unassembled WGS sequence"/>
</dbReference>
<dbReference type="InterPro" id="IPR011009">
    <property type="entry name" value="Kinase-like_dom_sf"/>
</dbReference>
<dbReference type="GO" id="GO:0004672">
    <property type="term" value="F:protein kinase activity"/>
    <property type="evidence" value="ECO:0007669"/>
    <property type="project" value="InterPro"/>
</dbReference>
<accession>A0A5M6I9R1</accession>
<protein>
    <submittedName>
        <fullName evidence="5">Diguanylate cyclase</fullName>
    </submittedName>
</protein>
<evidence type="ECO:0000256" key="2">
    <source>
        <dbReference type="SAM" id="Coils"/>
    </source>
</evidence>
<evidence type="ECO:0000256" key="1">
    <source>
        <dbReference type="ARBA" id="ARBA00004167"/>
    </source>
</evidence>
<dbReference type="InterPro" id="IPR025662">
    <property type="entry name" value="Sigma_54_int_dom_ATP-bd_1"/>
</dbReference>
<feature type="coiled-coil region" evidence="2">
    <location>
        <begin position="1513"/>
        <end position="1572"/>
    </location>
</feature>
<dbReference type="Pfam" id="PF01590">
    <property type="entry name" value="GAF"/>
    <property type="match status" value="1"/>
</dbReference>
<dbReference type="FunFam" id="3.30.70.270:FF:000001">
    <property type="entry name" value="Diguanylate cyclase domain protein"/>
    <property type="match status" value="1"/>
</dbReference>
<dbReference type="Gene3D" id="3.30.450.40">
    <property type="match status" value="1"/>
</dbReference>
<organism evidence="5 6">
    <name type="scientific">Roseospira marina</name>
    <dbReference type="NCBI Taxonomy" id="140057"/>
    <lineage>
        <taxon>Bacteria</taxon>
        <taxon>Pseudomonadati</taxon>
        <taxon>Pseudomonadota</taxon>
        <taxon>Alphaproteobacteria</taxon>
        <taxon>Rhodospirillales</taxon>
        <taxon>Rhodospirillaceae</taxon>
        <taxon>Roseospira</taxon>
    </lineage>
</organism>
<dbReference type="SUPFAM" id="SSF55781">
    <property type="entry name" value="GAF domain-like"/>
    <property type="match status" value="1"/>
</dbReference>
<dbReference type="GO" id="GO:0005524">
    <property type="term" value="F:ATP binding"/>
    <property type="evidence" value="ECO:0007669"/>
    <property type="project" value="InterPro"/>
</dbReference>
<dbReference type="InterPro" id="IPR000160">
    <property type="entry name" value="GGDEF_dom"/>
</dbReference>
<dbReference type="SUPFAM" id="SSF52540">
    <property type="entry name" value="P-loop containing nucleoside triphosphate hydrolases"/>
    <property type="match status" value="1"/>
</dbReference>
<dbReference type="InterPro" id="IPR029787">
    <property type="entry name" value="Nucleotide_cyclase"/>
</dbReference>
<dbReference type="PANTHER" id="PTHR43642">
    <property type="entry name" value="HYBRID SIGNAL TRANSDUCTION HISTIDINE KINASE G"/>
    <property type="match status" value="1"/>
</dbReference>
<evidence type="ECO:0000259" key="3">
    <source>
        <dbReference type="PROSITE" id="PS50011"/>
    </source>
</evidence>
<evidence type="ECO:0000313" key="5">
    <source>
        <dbReference type="EMBL" id="KAA5604465.1"/>
    </source>
</evidence>
<dbReference type="PROSITE" id="PS50011">
    <property type="entry name" value="PROTEIN_KINASE_DOM"/>
    <property type="match status" value="1"/>
</dbReference>
<dbReference type="SMART" id="SM00267">
    <property type="entry name" value="GGDEF"/>
    <property type="match status" value="1"/>
</dbReference>
<name>A0A5M6I9R1_9PROT</name>
<feature type="domain" description="Protein kinase" evidence="3">
    <location>
        <begin position="20"/>
        <end position="287"/>
    </location>
</feature>
<dbReference type="CDD" id="cd01949">
    <property type="entry name" value="GGDEF"/>
    <property type="match status" value="1"/>
</dbReference>
<evidence type="ECO:0000313" key="6">
    <source>
        <dbReference type="Proteomes" id="UP000324065"/>
    </source>
</evidence>
<sequence length="1744" mass="190355">MPPLTRRLRHSPKPLTMSQYALEDLVYQGHPFRYLRAFDRGQGQRVLIKTITADVSREAASTLSKKDLEREVRILSRGQGTRIMRPLSLTLVNGAPAVLFADAPGTILSHGLEEAPVPWIRVLSWAVDIVDALQDLHGAWVVHRNVNPSSFWWSPETDEVRLIDAAWAVERDPGHPYVANSKDLVGALSYVSPEQTGRTGTPVDHRSDLYSLGVLLFEALTGDVPFRAEDPMAVIHAHLTRPVPDVSGRNPRVPRPVGGLVARLLAKDPRDRYQSGYGLRVDLEALLAQARAGGALDSVRLRTADPPSDLRPPARTHGRNKDIAVLQAAHARARLGGFEVVLVAGESGSGKTRLVQELEAAVGTVGDRFVSAKLDPSAQSVPYLPISEALGHLVSDMLARDEETVNAFRRSLPERLDENTALAVELVPGLANVLAPTTKASAGPTQEAQARAFLILRELVQAFTAQGQALVLFFDDLQWADAASLQTLAALGRDDGLHNLLLIGAYRNTEVLAGHPLLDTMAVLETANVTLSTIHLSGLDGDTVAALVAECLNCPVEDVADLAQACWTKTLGNPFFVTQVLHTLIRAGGLVFDHRRGRWEWCAEVVGRLAAADNVAGLMVERLHTLPPATQRVLLMNACADSAVDLSTLAVLSDQSLEQTVRAITLAREAGLVAATVRSAGTGAVGDEAAERPSVDRPDTTYRFVHDRIQEAALTLVDHAERTAIHRRIGRTLLARLPSTAIDDHVFQLMYHYVWARALLEDPAECQDVADLALRASRKAAATGGFGPMLEYASFGLALLPKDAWQQAYPLTLGLHDQCVAGAYINHQHAQMDARIRDVVANAARPVDKTGVIAYQILRANADGAMGQSIDIGLAFLEELGVPFPRHPTAEDVGAGLAQVQALLGDRAVDTLAALPEMVDPVAHGFMRICNAMAGPTYNAEPALFLCMVFKQVEWFVTHGNSADAVAGYSTYAMALCVVARRYKDGQAFGALAFKLADRYNAGYIKGRLYLNVYLFVHHWRHHLTETLAPLMEGCRQAYRHGDLLFASLNSTVYCHHSWWAGARLAEVEATMADRHAFIQDACGHHGIARWTRLYWQTVRNLRTASADPVALVGDTFDERASAPQPDETDQTYVLLYHLCKLILAVQFEDRTDIPRHLEVGFQYLSACNGIVIVPVFHFFAFLGRVLVLRDPDIPPAPEQAEAIRAGLEAQAEEMRVWAENAPMNFAHKHDTMLGLLAWLDGDAAGALHRLDSAIAGAKRHGYLWDQAVIQEWLGRVCLDLGHSQLGAMALREALHTYAAWGAGAKVAHLTACYGAWDAGDRGIVPGRVGDGTGGVSDAITHSDLDLATVLKASQAIGAEIVLGRLLDRMMQTVLENAGADRGVLLRVEVGAGGLRLWAEKRAGDATHVVPDANGMVTEGMLPLALVHRVMTTRKTVIVPQDGPDGRARFDVPLDRHGVRSALCLPIRVRDAVPAVLYLENRVTPHAFTPQRVTILDMLAGQIAVSLENARLYEQLEVRVAERTQELQAKMAELSEAYEAQRTTQIKLEAQAIELRQAMQIAENANLELMEKNAVIQKMASTDALTGLCNRRSFDDILAKEVERARRYQDTLCLAIVDIDHFKRFNDRYGHAFGDVVLDTVARVLVSRVRAADTVARWGGEEFCILMPETDLDGAHTVLEDIRTAIAQIALPDVNESPTASSGVAALEAEESPDALFNRVDAALYAAKEGGRNRVRMFRRGRLE</sequence>
<dbReference type="PROSITE" id="PS00675">
    <property type="entry name" value="SIGMA54_INTERACT_1"/>
    <property type="match status" value="1"/>
</dbReference>
<keyword evidence="2" id="KW-0175">Coiled coil</keyword>
<dbReference type="OrthoDB" id="9789238at2"/>
<dbReference type="SUPFAM" id="SSF55073">
    <property type="entry name" value="Nucleotide cyclase"/>
    <property type="match status" value="1"/>
</dbReference>
<dbReference type="InterPro" id="IPR029016">
    <property type="entry name" value="GAF-like_dom_sf"/>
</dbReference>
<dbReference type="EMBL" id="VWPJ01000017">
    <property type="protein sequence ID" value="KAA5604465.1"/>
    <property type="molecule type" value="Genomic_DNA"/>
</dbReference>
<evidence type="ECO:0000259" key="4">
    <source>
        <dbReference type="PROSITE" id="PS50887"/>
    </source>
</evidence>
<dbReference type="SMART" id="SM00065">
    <property type="entry name" value="GAF"/>
    <property type="match status" value="1"/>
</dbReference>
<dbReference type="SMART" id="SM00220">
    <property type="entry name" value="S_TKc"/>
    <property type="match status" value="1"/>
</dbReference>
<dbReference type="Pfam" id="PF13191">
    <property type="entry name" value="AAA_16"/>
    <property type="match status" value="1"/>
</dbReference>
<dbReference type="InterPro" id="IPR027417">
    <property type="entry name" value="P-loop_NTPase"/>
</dbReference>
<dbReference type="Gene3D" id="1.10.510.10">
    <property type="entry name" value="Transferase(Phosphotransferase) domain 1"/>
    <property type="match status" value="1"/>
</dbReference>
<dbReference type="CDD" id="cd14014">
    <property type="entry name" value="STKc_PknB_like"/>
    <property type="match status" value="1"/>
</dbReference>
<dbReference type="Pfam" id="PF00069">
    <property type="entry name" value="Pkinase"/>
    <property type="match status" value="1"/>
</dbReference>
<dbReference type="NCBIfam" id="TIGR00254">
    <property type="entry name" value="GGDEF"/>
    <property type="match status" value="1"/>
</dbReference>
<comment type="caution">
    <text evidence="5">The sequence shown here is derived from an EMBL/GenBank/DDBJ whole genome shotgun (WGS) entry which is preliminary data.</text>
</comment>
<dbReference type="GO" id="GO:0016020">
    <property type="term" value="C:membrane"/>
    <property type="evidence" value="ECO:0007669"/>
    <property type="project" value="UniProtKB-SubCell"/>
</dbReference>
<dbReference type="InterPro" id="IPR000719">
    <property type="entry name" value="Prot_kinase_dom"/>
</dbReference>
<dbReference type="Pfam" id="PF00990">
    <property type="entry name" value="GGDEF"/>
    <property type="match status" value="1"/>
</dbReference>
<keyword evidence="6" id="KW-1185">Reference proteome</keyword>
<proteinExistence type="predicted"/>
<dbReference type="SUPFAM" id="SSF56112">
    <property type="entry name" value="Protein kinase-like (PK-like)"/>
    <property type="match status" value="1"/>
</dbReference>
<dbReference type="InterPro" id="IPR053159">
    <property type="entry name" value="Hybrid_Histidine_Kinase"/>
</dbReference>
<gene>
    <name evidence="5" type="ORF">F1188_15590</name>
</gene>
<dbReference type="InterPro" id="IPR003018">
    <property type="entry name" value="GAF"/>
</dbReference>